<dbReference type="InterPro" id="IPR026444">
    <property type="entry name" value="Secre_tail"/>
</dbReference>
<gene>
    <name evidence="4" type="ORF">FO442_17325</name>
</gene>
<keyword evidence="5" id="KW-1185">Reference proteome</keyword>
<feature type="signal peptide" evidence="2">
    <location>
        <begin position="1"/>
        <end position="20"/>
    </location>
</feature>
<dbReference type="Pfam" id="PF18962">
    <property type="entry name" value="Por_Secre_tail"/>
    <property type="match status" value="1"/>
</dbReference>
<dbReference type="EMBL" id="VLPL01000011">
    <property type="protein sequence ID" value="TSJ39816.1"/>
    <property type="molecule type" value="Genomic_DNA"/>
</dbReference>
<reference evidence="4 5" key="1">
    <citation type="submission" date="2019-07" db="EMBL/GenBank/DDBJ databases">
        <authorList>
            <person name="Huq M.A."/>
        </authorList>
    </citation>
    <scope>NUCLEOTIDE SEQUENCE [LARGE SCALE GENOMIC DNA]</scope>
    <source>
        <strain evidence="4 5">MAH-3</strain>
    </source>
</reference>
<feature type="domain" description="Secretion system C-terminal sorting" evidence="3">
    <location>
        <begin position="237"/>
        <end position="305"/>
    </location>
</feature>
<comment type="caution">
    <text evidence="4">The sequence shown here is derived from an EMBL/GenBank/DDBJ whole genome shotgun (WGS) entry which is preliminary data.</text>
</comment>
<evidence type="ECO:0000313" key="5">
    <source>
        <dbReference type="Proteomes" id="UP000316008"/>
    </source>
</evidence>
<evidence type="ECO:0000256" key="2">
    <source>
        <dbReference type="SAM" id="SignalP"/>
    </source>
</evidence>
<dbReference type="Proteomes" id="UP000316008">
    <property type="component" value="Unassembled WGS sequence"/>
</dbReference>
<evidence type="ECO:0000313" key="4">
    <source>
        <dbReference type="EMBL" id="TSJ39816.1"/>
    </source>
</evidence>
<keyword evidence="1 2" id="KW-0732">Signal</keyword>
<protein>
    <submittedName>
        <fullName evidence="4">T9SS type A sorting domain-containing protein</fullName>
    </submittedName>
</protein>
<dbReference type="RefSeq" id="WP_144334484.1">
    <property type="nucleotide sequence ID" value="NZ_VLPL01000011.1"/>
</dbReference>
<dbReference type="NCBIfam" id="TIGR04183">
    <property type="entry name" value="Por_Secre_tail"/>
    <property type="match status" value="1"/>
</dbReference>
<accession>A0A556MIX4</accession>
<evidence type="ECO:0000256" key="1">
    <source>
        <dbReference type="ARBA" id="ARBA00022729"/>
    </source>
</evidence>
<dbReference type="OrthoDB" id="8781670at2"/>
<proteinExistence type="predicted"/>
<sequence>MKNKLLIIFALIGFTGFSQSTNWIKGNAIWHYKFYNYSMPGSGYIKVWDDGDTLIQNKVCTKLKAVKHDFEPINAQWELQEFISDYISGIVYYSNDTVYRWYNDQFEILYDFSAQAGDSWLLLTGVSNPPFSCNDTSICVVESVGSIHLGGNPYPELQVNYSPGSFEYFHGKINSRFGPTQGYLFPMSRWCDSSVFIDIDQITFICFEDDSLNYNPTGESCEYYLGLSESELSSISIFPNPSEGKIELLSDVPLKRIRIVNLMGVVSKEFRTNLTLTEIDLSELPRGTYYLNIEKMDGESIVKKVELLNK</sequence>
<name>A0A556MIX4_9FLAO</name>
<dbReference type="AlphaFoldDB" id="A0A556MIX4"/>
<organism evidence="4 5">
    <name type="scientific">Fluviicola chungangensis</name>
    <dbReference type="NCBI Taxonomy" id="2597671"/>
    <lineage>
        <taxon>Bacteria</taxon>
        <taxon>Pseudomonadati</taxon>
        <taxon>Bacteroidota</taxon>
        <taxon>Flavobacteriia</taxon>
        <taxon>Flavobacteriales</taxon>
        <taxon>Crocinitomicaceae</taxon>
        <taxon>Fluviicola</taxon>
    </lineage>
</organism>
<feature type="chain" id="PRO_5021698322" evidence="2">
    <location>
        <begin position="21"/>
        <end position="310"/>
    </location>
</feature>
<evidence type="ECO:0000259" key="3">
    <source>
        <dbReference type="Pfam" id="PF18962"/>
    </source>
</evidence>